<gene>
    <name evidence="1" type="ORF">PN36_02865</name>
</gene>
<evidence type="ECO:0000313" key="1">
    <source>
        <dbReference type="EMBL" id="KHD06309.1"/>
    </source>
</evidence>
<evidence type="ECO:0000313" key="2">
    <source>
        <dbReference type="Proteomes" id="UP000030428"/>
    </source>
</evidence>
<dbReference type="AlphaFoldDB" id="A0A0A6P7N8"/>
<sequence length="84" mass="8902">MPTYDYRCIENGRVVEVKHSISEKLTTWGEVCNHAGMDLDATSANSPVERLISGGQVVHSGSLKNPEPTCASGNCGGGMCGLNY</sequence>
<accession>A0A0A6P7N8</accession>
<protein>
    <submittedName>
        <fullName evidence="1">Regulator</fullName>
    </submittedName>
</protein>
<comment type="caution">
    <text evidence="1">The sequence shown here is derived from an EMBL/GenBank/DDBJ whole genome shotgun (WGS) entry which is preliminary data.</text>
</comment>
<dbReference type="Proteomes" id="UP000030428">
    <property type="component" value="Unassembled WGS sequence"/>
</dbReference>
<dbReference type="EMBL" id="JSZA02000008">
    <property type="protein sequence ID" value="KHD06309.1"/>
    <property type="molecule type" value="Genomic_DNA"/>
</dbReference>
<reference evidence="1 2" key="1">
    <citation type="journal article" date="2016" name="Front. Microbiol.">
        <title>Single-Cell (Meta-)Genomics of a Dimorphic Candidatus Thiomargarita nelsonii Reveals Genomic Plasticity.</title>
        <authorList>
            <person name="Flood B.E."/>
            <person name="Fliss P."/>
            <person name="Jones D.S."/>
            <person name="Dick G.J."/>
            <person name="Jain S."/>
            <person name="Kaster A.K."/>
            <person name="Winkel M."/>
            <person name="Mussmann M."/>
            <person name="Bailey J."/>
        </authorList>
    </citation>
    <scope>NUCLEOTIDE SEQUENCE [LARGE SCALE GENOMIC DNA]</scope>
    <source>
        <strain evidence="1">Hydrate Ridge</strain>
    </source>
</reference>
<organism evidence="1 2">
    <name type="scientific">Candidatus Thiomargarita nelsonii</name>
    <dbReference type="NCBI Taxonomy" id="1003181"/>
    <lineage>
        <taxon>Bacteria</taxon>
        <taxon>Pseudomonadati</taxon>
        <taxon>Pseudomonadota</taxon>
        <taxon>Gammaproteobacteria</taxon>
        <taxon>Thiotrichales</taxon>
        <taxon>Thiotrichaceae</taxon>
        <taxon>Thiomargarita</taxon>
    </lineage>
</organism>
<name>A0A0A6P7N8_9GAMM</name>
<keyword evidence="2" id="KW-1185">Reference proteome</keyword>
<proteinExistence type="predicted"/>